<evidence type="ECO:0000256" key="1">
    <source>
        <dbReference type="SAM" id="SignalP"/>
    </source>
</evidence>
<dbReference type="RefSeq" id="WP_059069280.1">
    <property type="nucleotide sequence ID" value="NZ_LNAL01000006.1"/>
</dbReference>
<sequence>MKKKLIAFLPLLALLGCNSSDDPQPNPTTKAEAQTQVYTISYSKLAGNGQNAQLDNARIDVYTSEPDFSNGTYTMKPFTQRTSYSTVGNTPTIVDLPEIVTYAGGPPAKLRLVLSTSNQPAAGQALDVHLYQGRNEVFAAQHTSASAQLNAGRYETTAEYSIAPY</sequence>
<dbReference type="AlphaFoldDB" id="A0A9X0HLJ5"/>
<protein>
    <recommendedName>
        <fullName evidence="4">DUF1735 domain-containing protein</fullName>
    </recommendedName>
</protein>
<comment type="caution">
    <text evidence="2">The sequence shown here is derived from an EMBL/GenBank/DDBJ whole genome shotgun (WGS) entry which is preliminary data.</text>
</comment>
<dbReference type="Proteomes" id="UP000054223">
    <property type="component" value="Unassembled WGS sequence"/>
</dbReference>
<organism evidence="2 3">
    <name type="scientific">Solirubrum puertoriconensis</name>
    <dbReference type="NCBI Taxonomy" id="1751427"/>
    <lineage>
        <taxon>Bacteria</taxon>
        <taxon>Pseudomonadati</taxon>
        <taxon>Bacteroidota</taxon>
        <taxon>Cytophagia</taxon>
        <taxon>Cytophagales</taxon>
    </lineage>
</organism>
<evidence type="ECO:0000313" key="2">
    <source>
        <dbReference type="EMBL" id="KUG08138.1"/>
    </source>
</evidence>
<reference evidence="2 3" key="1">
    <citation type="submission" date="2015-11" db="EMBL/GenBank/DDBJ databases">
        <title>Solirubrum puertoriconensis gen. nov. an environmental bacteria isolated in Puerto Rico.</title>
        <authorList>
            <person name="Cuebas-Irizarry M.F."/>
            <person name="Montalvo-Rodriguez R."/>
        </authorList>
    </citation>
    <scope>NUCLEOTIDE SEQUENCE [LARGE SCALE GENOMIC DNA]</scope>
    <source>
        <strain evidence="2 3">MC1A</strain>
    </source>
</reference>
<feature type="chain" id="PRO_5040858685" description="DUF1735 domain-containing protein" evidence="1">
    <location>
        <begin position="20"/>
        <end position="165"/>
    </location>
</feature>
<gene>
    <name evidence="2" type="ORF">ASU33_08050</name>
</gene>
<keyword evidence="3" id="KW-1185">Reference proteome</keyword>
<dbReference type="OrthoDB" id="9837375at2"/>
<accession>A0A9X0HLJ5</accession>
<keyword evidence="1" id="KW-0732">Signal</keyword>
<evidence type="ECO:0000313" key="3">
    <source>
        <dbReference type="Proteomes" id="UP000054223"/>
    </source>
</evidence>
<proteinExistence type="predicted"/>
<dbReference type="PROSITE" id="PS51257">
    <property type="entry name" value="PROKAR_LIPOPROTEIN"/>
    <property type="match status" value="1"/>
</dbReference>
<name>A0A9X0HLJ5_SOLP1</name>
<feature type="signal peptide" evidence="1">
    <location>
        <begin position="1"/>
        <end position="19"/>
    </location>
</feature>
<evidence type="ECO:0008006" key="4">
    <source>
        <dbReference type="Google" id="ProtNLM"/>
    </source>
</evidence>
<dbReference type="EMBL" id="LNAL01000006">
    <property type="protein sequence ID" value="KUG08138.1"/>
    <property type="molecule type" value="Genomic_DNA"/>
</dbReference>